<feature type="transmembrane region" description="Helical" evidence="5">
    <location>
        <begin position="76"/>
        <end position="95"/>
    </location>
</feature>
<dbReference type="Proteomes" id="UP001642484">
    <property type="component" value="Unassembled WGS sequence"/>
</dbReference>
<evidence type="ECO:0000256" key="1">
    <source>
        <dbReference type="ARBA" id="ARBA00004141"/>
    </source>
</evidence>
<gene>
    <name evidence="6" type="ORF">CCMP2556_LOCUS4080</name>
</gene>
<evidence type="ECO:0000313" key="6">
    <source>
        <dbReference type="EMBL" id="CAK8995574.1"/>
    </source>
</evidence>
<accession>A0ABP0I2S1</accession>
<keyword evidence="3 5" id="KW-1133">Transmembrane helix</keyword>
<dbReference type="PANTHER" id="PTHR10231">
    <property type="entry name" value="NUCLEOTIDE-SUGAR TRANSMEMBRANE TRANSPORTER"/>
    <property type="match status" value="1"/>
</dbReference>
<feature type="transmembrane region" description="Helical" evidence="5">
    <location>
        <begin position="195"/>
        <end position="224"/>
    </location>
</feature>
<dbReference type="Pfam" id="PF04142">
    <property type="entry name" value="Nuc_sug_transp"/>
    <property type="match status" value="1"/>
</dbReference>
<dbReference type="InterPro" id="IPR007271">
    <property type="entry name" value="Nuc_sug_transpt"/>
</dbReference>
<comment type="subcellular location">
    <subcellularLocation>
        <location evidence="1">Membrane</location>
        <topology evidence="1">Multi-pass membrane protein</topology>
    </subcellularLocation>
</comment>
<dbReference type="InterPro" id="IPR037185">
    <property type="entry name" value="EmrE-like"/>
</dbReference>
<keyword evidence="4 5" id="KW-0472">Membrane</keyword>
<keyword evidence="7" id="KW-1185">Reference proteome</keyword>
<organism evidence="6 7">
    <name type="scientific">Durusdinium trenchii</name>
    <dbReference type="NCBI Taxonomy" id="1381693"/>
    <lineage>
        <taxon>Eukaryota</taxon>
        <taxon>Sar</taxon>
        <taxon>Alveolata</taxon>
        <taxon>Dinophyceae</taxon>
        <taxon>Suessiales</taxon>
        <taxon>Symbiodiniaceae</taxon>
        <taxon>Durusdinium</taxon>
    </lineage>
</organism>
<evidence type="ECO:0000256" key="4">
    <source>
        <dbReference type="ARBA" id="ARBA00023136"/>
    </source>
</evidence>
<feature type="transmembrane region" description="Helical" evidence="5">
    <location>
        <begin position="244"/>
        <end position="265"/>
    </location>
</feature>
<proteinExistence type="predicted"/>
<evidence type="ECO:0000313" key="7">
    <source>
        <dbReference type="Proteomes" id="UP001642484"/>
    </source>
</evidence>
<dbReference type="EMBL" id="CAXAMN010001647">
    <property type="protein sequence ID" value="CAK8995574.1"/>
    <property type="molecule type" value="Genomic_DNA"/>
</dbReference>
<dbReference type="SUPFAM" id="SSF103481">
    <property type="entry name" value="Multidrug resistance efflux transporter EmrE"/>
    <property type="match status" value="1"/>
</dbReference>
<reference evidence="6 7" key="1">
    <citation type="submission" date="2024-02" db="EMBL/GenBank/DDBJ databases">
        <authorList>
            <person name="Chen Y."/>
            <person name="Shah S."/>
            <person name="Dougan E. K."/>
            <person name="Thang M."/>
            <person name="Chan C."/>
        </authorList>
    </citation>
    <scope>NUCLEOTIDE SEQUENCE [LARGE SCALE GENOMIC DNA]</scope>
</reference>
<feature type="transmembrane region" description="Helical" evidence="5">
    <location>
        <begin position="277"/>
        <end position="298"/>
    </location>
</feature>
<feature type="transmembrane region" description="Helical" evidence="5">
    <location>
        <begin position="155"/>
        <end position="175"/>
    </location>
</feature>
<sequence length="456" mass="50930">MATRPCLLTRPRRSRVLFCVIAVVATTLLSNGFAFHGTVCTTSPSPPVSCDEGRGAFPPASGRAEVEKTRKLQERGWVGGAMIVAIGIAGLGNAVSKRDRSAVSAVPERKEARSWVQESIPVLLIMILVAQKCSADALTWYTRAKQHVPYSGSNVALLSEVFKFPVLMLAVSIFNSPKQVLPTIRAAFTESPFTMWWLGLLYAVQNLLYFVCLQYTSAAAYQVLSQTKMIFTAAFMGQMLGKKFSQTQILALIMLVIGTSFTQLAEIQGPMVAGSRPWLGAGLAVLSALLSALPNVFLRTSTQGAEESMGLELANHHLDCHMGLDHQRVWDVLRWHSRIRGFWHAKWLQHHGLGDSDAQNSELHHHPSLPQVCRQHPLWICQAHLYRLDGHRDQLLKLHIASTHDAHRYLTGADLHCDLWSWLSWLRSDRCAEQGVERVETVEMDLHQMREEDRVT</sequence>
<evidence type="ECO:0000256" key="3">
    <source>
        <dbReference type="ARBA" id="ARBA00022989"/>
    </source>
</evidence>
<comment type="caution">
    <text evidence="6">The sequence shown here is derived from an EMBL/GenBank/DDBJ whole genome shotgun (WGS) entry which is preliminary data.</text>
</comment>
<keyword evidence="2 5" id="KW-0812">Transmembrane</keyword>
<protein>
    <submittedName>
        <fullName evidence="6">Uncharacterized protein</fullName>
    </submittedName>
</protein>
<name>A0ABP0I2S1_9DINO</name>
<evidence type="ECO:0000256" key="2">
    <source>
        <dbReference type="ARBA" id="ARBA00022692"/>
    </source>
</evidence>
<evidence type="ECO:0000256" key="5">
    <source>
        <dbReference type="SAM" id="Phobius"/>
    </source>
</evidence>